<evidence type="ECO:0000259" key="3">
    <source>
        <dbReference type="SMART" id="SM00822"/>
    </source>
</evidence>
<comment type="similarity">
    <text evidence="1">Belongs to the short-chain dehydrogenases/reductases (SDR) family.</text>
</comment>
<keyword evidence="5" id="KW-1185">Reference proteome</keyword>
<dbReference type="InterPro" id="IPR002347">
    <property type="entry name" value="SDR_fam"/>
</dbReference>
<dbReference type="InterPro" id="IPR057326">
    <property type="entry name" value="KR_dom"/>
</dbReference>
<proteinExistence type="inferred from homology"/>
<evidence type="ECO:0000256" key="2">
    <source>
        <dbReference type="ARBA" id="ARBA00023002"/>
    </source>
</evidence>
<dbReference type="SUPFAM" id="SSF51735">
    <property type="entry name" value="NAD(P)-binding Rossmann-fold domains"/>
    <property type="match status" value="1"/>
</dbReference>
<dbReference type="RefSeq" id="WP_121250356.1">
    <property type="nucleotide sequence ID" value="NZ_RBIL01000001.1"/>
</dbReference>
<dbReference type="SMART" id="SM00822">
    <property type="entry name" value="PKS_KR"/>
    <property type="match status" value="1"/>
</dbReference>
<name>A0A660LC94_9ACTN</name>
<sequence length="244" mass="24175">MDLNGKTALVTGATSGIGRAIALELARDGASVIVSGRDADRGEATVAAIEAEGGRARFVAADLGDLGSVAQLADAAADADVLVNNAGVFGFAPTADQDVASFETMFDVNVRGPFFLTAALAPKMAARGGGSIINVTTMAAEIGMVGAAAYGASKAAMAAATRSWAAEFADQDVRVNAVSPGPTPTEGTLAAMGADGAGQVSATVPLKRPARVEEIARVVAFVASPRASYVTGATFAADGGRAAV</sequence>
<reference evidence="4 5" key="1">
    <citation type="submission" date="2018-10" db="EMBL/GenBank/DDBJ databases">
        <title>Genomic Encyclopedia of Archaeal and Bacterial Type Strains, Phase II (KMG-II): from individual species to whole genera.</title>
        <authorList>
            <person name="Goeker M."/>
        </authorList>
    </citation>
    <scope>NUCLEOTIDE SEQUENCE [LARGE SCALE GENOMIC DNA]</scope>
    <source>
        <strain evidence="4 5">DSM 14954</strain>
    </source>
</reference>
<dbReference type="PANTHER" id="PTHR43639:SF1">
    <property type="entry name" value="SHORT-CHAIN DEHYDROGENASE_REDUCTASE FAMILY PROTEIN"/>
    <property type="match status" value="1"/>
</dbReference>
<dbReference type="PANTHER" id="PTHR43639">
    <property type="entry name" value="OXIDOREDUCTASE, SHORT-CHAIN DEHYDROGENASE/REDUCTASE FAMILY (AFU_ORTHOLOGUE AFUA_5G02870)"/>
    <property type="match status" value="1"/>
</dbReference>
<dbReference type="OrthoDB" id="4380821at2"/>
<dbReference type="Pfam" id="PF13561">
    <property type="entry name" value="adh_short_C2"/>
    <property type="match status" value="1"/>
</dbReference>
<keyword evidence="2" id="KW-0560">Oxidoreductase</keyword>
<dbReference type="AlphaFoldDB" id="A0A660LC94"/>
<comment type="caution">
    <text evidence="4">The sequence shown here is derived from an EMBL/GenBank/DDBJ whole genome shotgun (WGS) entry which is preliminary data.</text>
</comment>
<evidence type="ECO:0000313" key="4">
    <source>
        <dbReference type="EMBL" id="RKQ92668.1"/>
    </source>
</evidence>
<dbReference type="EMBL" id="RBIL01000001">
    <property type="protein sequence ID" value="RKQ92668.1"/>
    <property type="molecule type" value="Genomic_DNA"/>
</dbReference>
<dbReference type="PRINTS" id="PR00080">
    <property type="entry name" value="SDRFAMILY"/>
</dbReference>
<evidence type="ECO:0000313" key="5">
    <source>
        <dbReference type="Proteomes" id="UP000278962"/>
    </source>
</evidence>
<feature type="domain" description="Ketoreductase" evidence="3">
    <location>
        <begin position="6"/>
        <end position="215"/>
    </location>
</feature>
<gene>
    <name evidence="4" type="ORF">C8N24_2520</name>
</gene>
<dbReference type="PRINTS" id="PR00081">
    <property type="entry name" value="GDHRDH"/>
</dbReference>
<dbReference type="FunFam" id="3.40.50.720:FF:000084">
    <property type="entry name" value="Short-chain dehydrogenase reductase"/>
    <property type="match status" value="1"/>
</dbReference>
<dbReference type="CDD" id="cd05233">
    <property type="entry name" value="SDR_c"/>
    <property type="match status" value="1"/>
</dbReference>
<protein>
    <submittedName>
        <fullName evidence="4">Short-subunit dehydrogenase</fullName>
    </submittedName>
</protein>
<evidence type="ECO:0000256" key="1">
    <source>
        <dbReference type="ARBA" id="ARBA00006484"/>
    </source>
</evidence>
<accession>A0A660LC94</accession>
<organism evidence="4 5">
    <name type="scientific">Solirubrobacter pauli</name>
    <dbReference type="NCBI Taxonomy" id="166793"/>
    <lineage>
        <taxon>Bacteria</taxon>
        <taxon>Bacillati</taxon>
        <taxon>Actinomycetota</taxon>
        <taxon>Thermoleophilia</taxon>
        <taxon>Solirubrobacterales</taxon>
        <taxon>Solirubrobacteraceae</taxon>
        <taxon>Solirubrobacter</taxon>
    </lineage>
</organism>
<dbReference type="Proteomes" id="UP000278962">
    <property type="component" value="Unassembled WGS sequence"/>
</dbReference>
<dbReference type="InterPro" id="IPR036291">
    <property type="entry name" value="NAD(P)-bd_dom_sf"/>
</dbReference>
<dbReference type="Gene3D" id="3.40.50.720">
    <property type="entry name" value="NAD(P)-binding Rossmann-like Domain"/>
    <property type="match status" value="1"/>
</dbReference>
<dbReference type="GO" id="GO:0016491">
    <property type="term" value="F:oxidoreductase activity"/>
    <property type="evidence" value="ECO:0007669"/>
    <property type="project" value="UniProtKB-KW"/>
</dbReference>